<proteinExistence type="predicted"/>
<keyword evidence="1" id="KW-0812">Transmembrane</keyword>
<sequence length="366" mass="41453">MWNSLQSYCIYNASFGIELKLQFLQVKLAMDWKKASDYCGEIGGDLPTPTENEHPLMQVIFKEFHPESKIPLGFVNENNKWMQIRHGKKEDSGITKVKPSQEILKLFQKANEFAYETGLKKDSYTTVMCEHRNSALSFIKNQQCDEGFVLFAINNASKCYLFYEFADPFMEANGFAAVSSYCKSRNAELFNPIDSGDLSIMQKIGEATGYARLTDISPYYIYRQYGYINQKVKNDKEEPITAAGHNYTAVGINITASNISEGFCFMLELPGGSLVRSSCDRKSDFALCTKDTKVVYAKKFVDIFGTEEVIITDLKSEKTSDEIDDLSYLGVAPEAKRNVRVLVTQSLLYLIFLLSLLPYFISSMNI</sequence>
<name>A0A8R1TZM6_ONCVO</name>
<dbReference type="EnsemblMetazoa" id="OVOC8812.1">
    <property type="protein sequence ID" value="OVOC8812.1"/>
    <property type="gene ID" value="WBGene00245621"/>
</dbReference>
<keyword evidence="3" id="KW-1185">Reference proteome</keyword>
<dbReference type="EMBL" id="CMVM020000250">
    <property type="status" value="NOT_ANNOTATED_CDS"/>
    <property type="molecule type" value="Genomic_DNA"/>
</dbReference>
<reference evidence="3" key="1">
    <citation type="submission" date="2013-10" db="EMBL/GenBank/DDBJ databases">
        <title>Genome sequencing of Onchocerca volvulus.</title>
        <authorList>
            <person name="Cotton J."/>
            <person name="Tsai J."/>
            <person name="Stanley E."/>
            <person name="Tracey A."/>
            <person name="Holroyd N."/>
            <person name="Lustigman S."/>
            <person name="Berriman M."/>
        </authorList>
    </citation>
    <scope>NUCLEOTIDE SEQUENCE</scope>
</reference>
<evidence type="ECO:0000313" key="2">
    <source>
        <dbReference type="EnsemblMetazoa" id="OVOC8812.1"/>
    </source>
</evidence>
<organism evidence="2 3">
    <name type="scientific">Onchocerca volvulus</name>
    <dbReference type="NCBI Taxonomy" id="6282"/>
    <lineage>
        <taxon>Eukaryota</taxon>
        <taxon>Metazoa</taxon>
        <taxon>Ecdysozoa</taxon>
        <taxon>Nematoda</taxon>
        <taxon>Chromadorea</taxon>
        <taxon>Rhabditida</taxon>
        <taxon>Spirurina</taxon>
        <taxon>Spiruromorpha</taxon>
        <taxon>Filarioidea</taxon>
        <taxon>Onchocercidae</taxon>
        <taxon>Onchocerca</taxon>
    </lineage>
</organism>
<reference evidence="2" key="2">
    <citation type="submission" date="2022-06" db="UniProtKB">
        <authorList>
            <consortium name="EnsemblMetazoa"/>
        </authorList>
    </citation>
    <scope>IDENTIFICATION</scope>
</reference>
<evidence type="ECO:0008006" key="4">
    <source>
        <dbReference type="Google" id="ProtNLM"/>
    </source>
</evidence>
<dbReference type="InterPro" id="IPR016187">
    <property type="entry name" value="CTDL_fold"/>
</dbReference>
<keyword evidence="1" id="KW-1133">Transmembrane helix</keyword>
<accession>A0A8R1TZM6</accession>
<protein>
    <recommendedName>
        <fullName evidence="4">C-type lectin domain-containing protein</fullName>
    </recommendedName>
</protein>
<dbReference type="OMA" id="VCEHRNS"/>
<feature type="transmembrane region" description="Helical" evidence="1">
    <location>
        <begin position="342"/>
        <end position="361"/>
    </location>
</feature>
<evidence type="ECO:0000313" key="3">
    <source>
        <dbReference type="Proteomes" id="UP000024404"/>
    </source>
</evidence>
<dbReference type="Proteomes" id="UP000024404">
    <property type="component" value="Unassembled WGS sequence"/>
</dbReference>
<dbReference type="SUPFAM" id="SSF56436">
    <property type="entry name" value="C-type lectin-like"/>
    <property type="match status" value="1"/>
</dbReference>
<evidence type="ECO:0000256" key="1">
    <source>
        <dbReference type="SAM" id="Phobius"/>
    </source>
</evidence>
<keyword evidence="1" id="KW-0472">Membrane</keyword>
<dbReference type="AlphaFoldDB" id="A0A8R1TZM6"/>